<dbReference type="Gene3D" id="3.30.470.10">
    <property type="match status" value="1"/>
</dbReference>
<keyword evidence="1" id="KW-0808">Transferase</keyword>
<keyword evidence="2" id="KW-1185">Reference proteome</keyword>
<dbReference type="InterPro" id="IPR043132">
    <property type="entry name" value="BCAT-like_C"/>
</dbReference>
<evidence type="ECO:0000313" key="1">
    <source>
        <dbReference type="EMBL" id="VEB23047.1"/>
    </source>
</evidence>
<dbReference type="InterPro" id="IPR036038">
    <property type="entry name" value="Aminotransferase-like"/>
</dbReference>
<keyword evidence="1" id="KW-0032">Aminotransferase</keyword>
<protein>
    <submittedName>
        <fullName evidence="1">Branched-chain amino acid aminotransferase/4-amino-4-deoxychorismate lyase</fullName>
    </submittedName>
</protein>
<gene>
    <name evidence="1" type="ORF">NCTC3438_00787</name>
</gene>
<evidence type="ECO:0000313" key="2">
    <source>
        <dbReference type="Proteomes" id="UP000268198"/>
    </source>
</evidence>
<dbReference type="AlphaFoldDB" id="A0A447SPX3"/>
<organism evidence="1 2">
    <name type="scientific">Avibacterium volantium</name>
    <name type="common">Pasteurella volantium</name>
    <dbReference type="NCBI Taxonomy" id="762"/>
    <lineage>
        <taxon>Bacteria</taxon>
        <taxon>Pseudomonadati</taxon>
        <taxon>Pseudomonadota</taxon>
        <taxon>Gammaproteobacteria</taxon>
        <taxon>Pasteurellales</taxon>
        <taxon>Pasteurellaceae</taxon>
        <taxon>Avibacterium</taxon>
    </lineage>
</organism>
<keyword evidence="1" id="KW-0456">Lyase</keyword>
<accession>A0A447SPX3</accession>
<dbReference type="InterPro" id="IPR001544">
    <property type="entry name" value="Aminotrans_IV"/>
</dbReference>
<dbReference type="SUPFAM" id="SSF56752">
    <property type="entry name" value="D-aminoacid aminotransferase-like PLP-dependent enzymes"/>
    <property type="match status" value="1"/>
</dbReference>
<dbReference type="Gene3D" id="3.20.10.10">
    <property type="entry name" value="D-amino Acid Aminotransferase, subunit A, domain 2"/>
    <property type="match status" value="1"/>
</dbReference>
<dbReference type="EMBL" id="LR134167">
    <property type="protein sequence ID" value="VEB23047.1"/>
    <property type="molecule type" value="Genomic_DNA"/>
</dbReference>
<dbReference type="GO" id="GO:0008483">
    <property type="term" value="F:transaminase activity"/>
    <property type="evidence" value="ECO:0007669"/>
    <property type="project" value="UniProtKB-KW"/>
</dbReference>
<proteinExistence type="predicted"/>
<reference evidence="1 2" key="1">
    <citation type="submission" date="2018-12" db="EMBL/GenBank/DDBJ databases">
        <authorList>
            <consortium name="Pathogen Informatics"/>
        </authorList>
    </citation>
    <scope>NUCLEOTIDE SEQUENCE [LARGE SCALE GENOMIC DNA]</scope>
    <source>
        <strain evidence="1 2">NCTC3438</strain>
    </source>
</reference>
<sequence length="194" mass="22718">MMNFPLFETLCIENGQVQNLALHQQRYENSLREFYVGQSYEIFSLAKILQKNTALWANLQSPIIRCRIDYNATQYHLQCFPYQRKTYQRFQPVICDDIDYHLKYSDRAIFNELLKQKGDCDEIMIIKNGKVTDCSIGNLVLRQGSQWFTPDSPLLIGTQRTALLQQNKIKVRSIFLADLADYEEIRLINALNPL</sequence>
<dbReference type="Pfam" id="PF01063">
    <property type="entry name" value="Aminotran_4"/>
    <property type="match status" value="1"/>
</dbReference>
<name>A0A447SPX3_AVIVO</name>
<dbReference type="Proteomes" id="UP000268198">
    <property type="component" value="Chromosome"/>
</dbReference>
<dbReference type="GO" id="GO:0016829">
    <property type="term" value="F:lyase activity"/>
    <property type="evidence" value="ECO:0007669"/>
    <property type="project" value="UniProtKB-KW"/>
</dbReference>
<dbReference type="KEGG" id="avt:NCTC3438_00787"/>
<dbReference type="InterPro" id="IPR043131">
    <property type="entry name" value="BCAT-like_N"/>
</dbReference>